<proteinExistence type="predicted"/>
<dbReference type="GO" id="GO:0008083">
    <property type="term" value="F:growth factor activity"/>
    <property type="evidence" value="ECO:0007669"/>
    <property type="project" value="TreeGrafter"/>
</dbReference>
<keyword evidence="3" id="KW-0325">Glycoprotein</keyword>
<evidence type="ECO:0000313" key="7">
    <source>
        <dbReference type="Proteomes" id="UP000440578"/>
    </source>
</evidence>
<keyword evidence="7" id="KW-1185">Reference proteome</keyword>
<dbReference type="AlphaFoldDB" id="A0A6A4WWQ3"/>
<evidence type="ECO:0000313" key="6">
    <source>
        <dbReference type="EMBL" id="KAF0310363.1"/>
    </source>
</evidence>
<feature type="signal peptide" evidence="4">
    <location>
        <begin position="1"/>
        <end position="17"/>
    </location>
</feature>
<keyword evidence="2" id="KW-1015">Disulfide bond</keyword>
<dbReference type="InterPro" id="IPR029034">
    <property type="entry name" value="Cystine-knot_cytokine"/>
</dbReference>
<evidence type="ECO:0000256" key="4">
    <source>
        <dbReference type="SAM" id="SignalP"/>
    </source>
</evidence>
<evidence type="ECO:0000256" key="2">
    <source>
        <dbReference type="ARBA" id="ARBA00023157"/>
    </source>
</evidence>
<dbReference type="PANTHER" id="PTHR23199:SF12">
    <property type="entry name" value="NEUROTROPHIN 1-RELATED"/>
    <property type="match status" value="1"/>
</dbReference>
<evidence type="ECO:0000256" key="1">
    <source>
        <dbReference type="ARBA" id="ARBA00022729"/>
    </source>
</evidence>
<dbReference type="InterPro" id="IPR032104">
    <property type="entry name" value="Spaetzle"/>
</dbReference>
<accession>A0A6A4WWQ3</accession>
<dbReference type="SUPFAM" id="SSF57501">
    <property type="entry name" value="Cystine-knot cytokines"/>
    <property type="match status" value="1"/>
</dbReference>
<comment type="caution">
    <text evidence="6">The sequence shown here is derived from an EMBL/GenBank/DDBJ whole genome shotgun (WGS) entry which is preliminary data.</text>
</comment>
<dbReference type="Proteomes" id="UP000440578">
    <property type="component" value="Unassembled WGS sequence"/>
</dbReference>
<gene>
    <name evidence="6" type="primary">NT1_22</name>
    <name evidence="6" type="ORF">FJT64_001992</name>
</gene>
<feature type="chain" id="PRO_5025615216" evidence="4">
    <location>
        <begin position="18"/>
        <end position="227"/>
    </location>
</feature>
<dbReference type="GO" id="GO:0045087">
    <property type="term" value="P:innate immune response"/>
    <property type="evidence" value="ECO:0007669"/>
    <property type="project" value="TreeGrafter"/>
</dbReference>
<dbReference type="Pfam" id="PF16077">
    <property type="entry name" value="Spaetzle"/>
    <property type="match status" value="1"/>
</dbReference>
<evidence type="ECO:0000259" key="5">
    <source>
        <dbReference type="Pfam" id="PF16077"/>
    </source>
</evidence>
<dbReference type="GO" id="GO:0021556">
    <property type="term" value="P:central nervous system formation"/>
    <property type="evidence" value="ECO:0007669"/>
    <property type="project" value="TreeGrafter"/>
</dbReference>
<dbReference type="InterPro" id="IPR052444">
    <property type="entry name" value="Spz/Toll_ligand-like"/>
</dbReference>
<feature type="domain" description="Spaetzle" evidence="5">
    <location>
        <begin position="130"/>
        <end position="224"/>
    </location>
</feature>
<protein>
    <submittedName>
        <fullName evidence="6">Neurotrophin 1</fullName>
    </submittedName>
</protein>
<keyword evidence="1 4" id="KW-0732">Signal</keyword>
<reference evidence="6 7" key="1">
    <citation type="submission" date="2019-07" db="EMBL/GenBank/DDBJ databases">
        <title>Draft genome assembly of a fouling barnacle, Amphibalanus amphitrite (Darwin, 1854): The first reference genome for Thecostraca.</title>
        <authorList>
            <person name="Kim W."/>
        </authorList>
    </citation>
    <scope>NUCLEOTIDE SEQUENCE [LARGE SCALE GENOMIC DNA]</scope>
    <source>
        <strain evidence="6">SNU_AA5</strain>
        <tissue evidence="6">Soma without cirri and trophi</tissue>
    </source>
</reference>
<name>A0A6A4WWQ3_AMPAM</name>
<dbReference type="Gene3D" id="2.10.90.10">
    <property type="entry name" value="Cystine-knot cytokines"/>
    <property type="match status" value="1"/>
</dbReference>
<evidence type="ECO:0000256" key="3">
    <source>
        <dbReference type="ARBA" id="ARBA00023180"/>
    </source>
</evidence>
<dbReference type="FunFam" id="2.10.90.10:FF:000035">
    <property type="entry name" value="Spz1"/>
    <property type="match status" value="1"/>
</dbReference>
<dbReference type="PANTHER" id="PTHR23199">
    <property type="entry name" value="NEUROTROPHIN 1-RELATED"/>
    <property type="match status" value="1"/>
</dbReference>
<sequence>MAMRLISVLACVAAATASHPPPYGHPAPHYGGYQQQHYCDPTAAPACAANSSLTYCLEDAEYPAYEIKAAISQDHLFAKKYADIGTQSADDLVDGLSAEQESAFDYGYYTGSSKGDSPYDVTHWAGPAGYICPSDVAYAQPRRAQNVAGEWRVIVNDVHYYTQTARLETCLHPDAACRALAPCYKSKCTQKYIYHRMLSYDPCDPYKGLFIDIYRLPAACSCHVPAL</sequence>
<dbReference type="EMBL" id="VIIS01000314">
    <property type="protein sequence ID" value="KAF0310363.1"/>
    <property type="molecule type" value="Genomic_DNA"/>
</dbReference>
<dbReference type="OrthoDB" id="10064289at2759"/>
<organism evidence="6 7">
    <name type="scientific">Amphibalanus amphitrite</name>
    <name type="common">Striped barnacle</name>
    <name type="synonym">Balanus amphitrite</name>
    <dbReference type="NCBI Taxonomy" id="1232801"/>
    <lineage>
        <taxon>Eukaryota</taxon>
        <taxon>Metazoa</taxon>
        <taxon>Ecdysozoa</taxon>
        <taxon>Arthropoda</taxon>
        <taxon>Crustacea</taxon>
        <taxon>Multicrustacea</taxon>
        <taxon>Cirripedia</taxon>
        <taxon>Thoracica</taxon>
        <taxon>Thoracicalcarea</taxon>
        <taxon>Balanomorpha</taxon>
        <taxon>Balanoidea</taxon>
        <taxon>Balanidae</taxon>
        <taxon>Amphibalaninae</taxon>
        <taxon>Amphibalanus</taxon>
    </lineage>
</organism>
<dbReference type="GO" id="GO:0005615">
    <property type="term" value="C:extracellular space"/>
    <property type="evidence" value="ECO:0007669"/>
    <property type="project" value="UniProtKB-ARBA"/>
</dbReference>
<dbReference type="GO" id="GO:0005121">
    <property type="term" value="F:Toll binding"/>
    <property type="evidence" value="ECO:0007669"/>
    <property type="project" value="TreeGrafter"/>
</dbReference>